<proteinExistence type="predicted"/>
<name>A0ABS9RDN5_9FLAO</name>
<comment type="caution">
    <text evidence="2">The sequence shown here is derived from an EMBL/GenBank/DDBJ whole genome shotgun (WGS) entry which is preliminary data.</text>
</comment>
<keyword evidence="3" id="KW-1185">Reference proteome</keyword>
<reference evidence="2" key="1">
    <citation type="submission" date="2022-02" db="EMBL/GenBank/DDBJ databases">
        <title>Aestuariibaculum sp., a marine bacterium isolated from sediment in Guangxi.</title>
        <authorList>
            <person name="Ying J."/>
        </authorList>
    </citation>
    <scope>NUCLEOTIDE SEQUENCE</scope>
    <source>
        <strain evidence="2">L182</strain>
    </source>
</reference>
<evidence type="ECO:0000256" key="1">
    <source>
        <dbReference type="SAM" id="Phobius"/>
    </source>
</evidence>
<evidence type="ECO:0008006" key="4">
    <source>
        <dbReference type="Google" id="ProtNLM"/>
    </source>
</evidence>
<keyword evidence="1" id="KW-0812">Transmembrane</keyword>
<keyword evidence="1" id="KW-0472">Membrane</keyword>
<sequence length="237" mass="27302">MKKTRKANLYARQYKTIFRCYISVVVVLIINVLMSSCANVEDLEIIDKESIVENESETQDEIHNGNDIPYVQESVIIYKDIEPDFSSVKADDFYNLDINNDGFVDFSFTSIRDSWCFLAEPFERLKNNAFVSVSGPFESYIIPLGQGKVISKVLEFPTFFDSYGGYVGMNFCDTFSTYCKYSWENTEDKYVGLQFSVNSKIYFGWARFDVKNSNEWTIKDYAYNSKPNAPILAGQTE</sequence>
<dbReference type="RefSeq" id="WP_240571086.1">
    <property type="nucleotide sequence ID" value="NZ_CP136709.1"/>
</dbReference>
<evidence type="ECO:0000313" key="2">
    <source>
        <dbReference type="EMBL" id="MCH4551054.1"/>
    </source>
</evidence>
<keyword evidence="1" id="KW-1133">Transmembrane helix</keyword>
<dbReference type="Proteomes" id="UP001156141">
    <property type="component" value="Unassembled WGS sequence"/>
</dbReference>
<evidence type="ECO:0000313" key="3">
    <source>
        <dbReference type="Proteomes" id="UP001156141"/>
    </source>
</evidence>
<protein>
    <recommendedName>
        <fullName evidence="4">Lipoprotein</fullName>
    </recommendedName>
</protein>
<dbReference type="EMBL" id="JAKVQD010000001">
    <property type="protein sequence ID" value="MCH4551054.1"/>
    <property type="molecule type" value="Genomic_DNA"/>
</dbReference>
<organism evidence="2 3">
    <name type="scientific">Aestuariibaculum lutulentum</name>
    <dbReference type="NCBI Taxonomy" id="2920935"/>
    <lineage>
        <taxon>Bacteria</taxon>
        <taxon>Pseudomonadati</taxon>
        <taxon>Bacteroidota</taxon>
        <taxon>Flavobacteriia</taxon>
        <taxon>Flavobacteriales</taxon>
        <taxon>Flavobacteriaceae</taxon>
    </lineage>
</organism>
<accession>A0ABS9RDN5</accession>
<feature type="transmembrane region" description="Helical" evidence="1">
    <location>
        <begin position="16"/>
        <end position="34"/>
    </location>
</feature>
<gene>
    <name evidence="2" type="ORF">MKW35_00320</name>
</gene>